<organism evidence="1 2">
    <name type="scientific">Populus tomentosa</name>
    <name type="common">Chinese white poplar</name>
    <dbReference type="NCBI Taxonomy" id="118781"/>
    <lineage>
        <taxon>Eukaryota</taxon>
        <taxon>Viridiplantae</taxon>
        <taxon>Streptophyta</taxon>
        <taxon>Embryophyta</taxon>
        <taxon>Tracheophyta</taxon>
        <taxon>Spermatophyta</taxon>
        <taxon>Magnoliopsida</taxon>
        <taxon>eudicotyledons</taxon>
        <taxon>Gunneridae</taxon>
        <taxon>Pentapetalae</taxon>
        <taxon>rosids</taxon>
        <taxon>fabids</taxon>
        <taxon>Malpighiales</taxon>
        <taxon>Salicaceae</taxon>
        <taxon>Saliceae</taxon>
        <taxon>Populus</taxon>
    </lineage>
</organism>
<accession>A0A8X8AL11</accession>
<gene>
    <name evidence="1" type="ORF">POTOM_012422</name>
</gene>
<dbReference type="Proteomes" id="UP000886885">
    <property type="component" value="Chromosome 3A"/>
</dbReference>
<comment type="caution">
    <text evidence="1">The sequence shown here is derived from an EMBL/GenBank/DDBJ whole genome shotgun (WGS) entry which is preliminary data.</text>
</comment>
<sequence>MVSEHTSNTDLGTALEWDTHEATVTGNVELAAAQPVHAEGHADGDIAVDDNVEIADSGDIEFEIDAEEEIGVAIDAAPCQSAQMQRLHFSNDTSSSSRTGAVLGEIVDGQGLDFSKAGEMDLCALQNDDEQHISGSINLEKQGRIRKPPAWLQDYSTGQEFFDEEPGNTMLPNDLSLWRGQTDIQPLLLLGSLP</sequence>
<evidence type="ECO:0000313" key="2">
    <source>
        <dbReference type="Proteomes" id="UP000886885"/>
    </source>
</evidence>
<evidence type="ECO:0000313" key="1">
    <source>
        <dbReference type="EMBL" id="KAG6782995.1"/>
    </source>
</evidence>
<dbReference type="EMBL" id="JAAWWB010000005">
    <property type="protein sequence ID" value="KAG6782995.1"/>
    <property type="molecule type" value="Genomic_DNA"/>
</dbReference>
<dbReference type="AlphaFoldDB" id="A0A8X8AL11"/>
<name>A0A8X8AL11_POPTO</name>
<protein>
    <submittedName>
        <fullName evidence="1">Uncharacterized protein</fullName>
    </submittedName>
</protein>
<proteinExistence type="predicted"/>
<reference evidence="1" key="1">
    <citation type="journal article" date="2020" name="bioRxiv">
        <title>Hybrid origin of Populus tomentosa Carr. identified through genome sequencing and phylogenomic analysis.</title>
        <authorList>
            <person name="An X."/>
            <person name="Gao K."/>
            <person name="Chen Z."/>
            <person name="Li J."/>
            <person name="Yang X."/>
            <person name="Yang X."/>
            <person name="Zhou J."/>
            <person name="Guo T."/>
            <person name="Zhao T."/>
            <person name="Huang S."/>
            <person name="Miao D."/>
            <person name="Khan W.U."/>
            <person name="Rao P."/>
            <person name="Ye M."/>
            <person name="Lei B."/>
            <person name="Liao W."/>
            <person name="Wang J."/>
            <person name="Ji L."/>
            <person name="Li Y."/>
            <person name="Guo B."/>
            <person name="Mustafa N.S."/>
            <person name="Li S."/>
            <person name="Yun Q."/>
            <person name="Keller S.R."/>
            <person name="Mao J."/>
            <person name="Zhang R."/>
            <person name="Strauss S.H."/>
        </authorList>
    </citation>
    <scope>NUCLEOTIDE SEQUENCE</scope>
    <source>
        <strain evidence="1">GM15</strain>
        <tissue evidence="1">Leaf</tissue>
    </source>
</reference>
<keyword evidence="2" id="KW-1185">Reference proteome</keyword>